<dbReference type="GO" id="GO:0005634">
    <property type="term" value="C:nucleus"/>
    <property type="evidence" value="ECO:0007669"/>
    <property type="project" value="UniProtKB-SubCell"/>
</dbReference>
<feature type="region of interest" description="Disordered" evidence="7">
    <location>
        <begin position="101"/>
        <end position="156"/>
    </location>
</feature>
<dbReference type="OrthoDB" id="6123at2759"/>
<sequence>MASPLRNKRSTTSPTRSQRSGASIHGSPTSRKLTHNNSHTDRIHHTLKNIFDSKIPELPKIHDKVQPLRRRVSNLIDRSNPTERKSLIPRIKELTPVKNIREGTNTRLTHEAKIVSKNSSPADTRRKHVESQLPIPKSPSTSPTSSDHRTNSHDRLTKFQLVTGTSSNRQEKDTLKQKLNKRLSEVMRNQQEQHMRKKFELQQRRVSQAEEDSKRRTKILLDHNYSKLPTLSKTVSTNSILHDINTTDYREHIGVASKTEEPSNDVTLPEIVSDDESNDEVERTLTSWAEPNRLKKQLLLQQSWDIEQILGPIPTLHIDEIFLTNSSRLQKLKKR</sequence>
<dbReference type="Pfam" id="PF03941">
    <property type="entry name" value="INCENP_ARK-bind"/>
    <property type="match status" value="1"/>
</dbReference>
<comment type="caution">
    <text evidence="9">The sequence shown here is derived from an EMBL/GenBank/DDBJ whole genome shotgun (WGS) entry which is preliminary data.</text>
</comment>
<name>A0A0A8L5A8_9SACH</name>
<evidence type="ECO:0000313" key="10">
    <source>
        <dbReference type="Proteomes" id="UP000031516"/>
    </source>
</evidence>
<evidence type="ECO:0000256" key="6">
    <source>
        <dbReference type="ARBA" id="ARBA00023242"/>
    </source>
</evidence>
<dbReference type="AlphaFoldDB" id="A0A0A8L5A8"/>
<comment type="subcellular location">
    <subcellularLocation>
        <location evidence="2">Cytoplasm</location>
        <location evidence="2">Cytoskeleton</location>
        <location evidence="2">Spindle</location>
    </subcellularLocation>
    <subcellularLocation>
        <location evidence="1">Nucleus</location>
    </subcellularLocation>
</comment>
<organism evidence="9 10">
    <name type="scientific">Kluyveromyces dobzhanskii CBS 2104</name>
    <dbReference type="NCBI Taxonomy" id="1427455"/>
    <lineage>
        <taxon>Eukaryota</taxon>
        <taxon>Fungi</taxon>
        <taxon>Dikarya</taxon>
        <taxon>Ascomycota</taxon>
        <taxon>Saccharomycotina</taxon>
        <taxon>Saccharomycetes</taxon>
        <taxon>Saccharomycetales</taxon>
        <taxon>Saccharomycetaceae</taxon>
        <taxon>Kluyveromyces</taxon>
    </lineage>
</organism>
<feature type="compositionally biased region" description="Basic and acidic residues" evidence="7">
    <location>
        <begin position="146"/>
        <end position="156"/>
    </location>
</feature>
<evidence type="ECO:0000313" key="9">
    <source>
        <dbReference type="EMBL" id="CDO93285.1"/>
    </source>
</evidence>
<protein>
    <submittedName>
        <fullName evidence="9">WGS project CCBQ000000000 data, contig 00009</fullName>
    </submittedName>
</protein>
<evidence type="ECO:0000256" key="3">
    <source>
        <dbReference type="ARBA" id="ARBA00010042"/>
    </source>
</evidence>
<gene>
    <name evidence="9" type="ORF">KLDO_g1587</name>
</gene>
<evidence type="ECO:0000259" key="8">
    <source>
        <dbReference type="Pfam" id="PF03941"/>
    </source>
</evidence>
<dbReference type="Proteomes" id="UP000031516">
    <property type="component" value="Unassembled WGS sequence"/>
</dbReference>
<dbReference type="GO" id="GO:0005819">
    <property type="term" value="C:spindle"/>
    <property type="evidence" value="ECO:0007669"/>
    <property type="project" value="UniProtKB-SubCell"/>
</dbReference>
<keyword evidence="10" id="KW-1185">Reference proteome</keyword>
<evidence type="ECO:0000256" key="1">
    <source>
        <dbReference type="ARBA" id="ARBA00004123"/>
    </source>
</evidence>
<feature type="domain" description="Inner centromere protein ARK-binding" evidence="8">
    <location>
        <begin position="270"/>
        <end position="322"/>
    </location>
</feature>
<proteinExistence type="inferred from homology"/>
<evidence type="ECO:0000256" key="2">
    <source>
        <dbReference type="ARBA" id="ARBA00004186"/>
    </source>
</evidence>
<feature type="compositionally biased region" description="Polar residues" evidence="7">
    <location>
        <begin position="26"/>
        <end position="37"/>
    </location>
</feature>
<keyword evidence="6" id="KW-0539">Nucleus</keyword>
<evidence type="ECO:0000256" key="5">
    <source>
        <dbReference type="ARBA" id="ARBA00023212"/>
    </source>
</evidence>
<accession>A0A0A8L5A8</accession>
<keyword evidence="5" id="KW-0206">Cytoskeleton</keyword>
<feature type="region of interest" description="Disordered" evidence="7">
    <location>
        <begin position="1"/>
        <end position="38"/>
    </location>
</feature>
<dbReference type="EMBL" id="CCBQ010000022">
    <property type="protein sequence ID" value="CDO93285.1"/>
    <property type="molecule type" value="Genomic_DNA"/>
</dbReference>
<reference evidence="9 10" key="1">
    <citation type="submission" date="2014-03" db="EMBL/GenBank/DDBJ databases">
        <title>The genome of Kluyveromyces dobzhanskii.</title>
        <authorList>
            <person name="Nystedt B."/>
            <person name="Astrom S."/>
        </authorList>
    </citation>
    <scope>NUCLEOTIDE SEQUENCE [LARGE SCALE GENOMIC DNA]</scope>
    <source>
        <strain evidence="9 10">CBS 2104</strain>
    </source>
</reference>
<dbReference type="InterPro" id="IPR005635">
    <property type="entry name" value="Inner_centromere_prot_ARK-bd"/>
</dbReference>
<feature type="compositionally biased region" description="Low complexity" evidence="7">
    <location>
        <begin position="10"/>
        <end position="20"/>
    </location>
</feature>
<keyword evidence="4" id="KW-0963">Cytoplasm</keyword>
<comment type="similarity">
    <text evidence="3">Belongs to the INCENP family.</text>
</comment>
<evidence type="ECO:0000256" key="7">
    <source>
        <dbReference type="SAM" id="MobiDB-lite"/>
    </source>
</evidence>
<evidence type="ECO:0000256" key="4">
    <source>
        <dbReference type="ARBA" id="ARBA00022490"/>
    </source>
</evidence>